<sequence>AKCTGYDLFVNLVKPDICRFCIRCCKNATSAQYSTGKSEASCELIIPGTYSKEKKTSRWKE</sequence>
<dbReference type="EMBL" id="CAJVQB010005344">
    <property type="protein sequence ID" value="CAG8659347.1"/>
    <property type="molecule type" value="Genomic_DNA"/>
</dbReference>
<keyword evidence="2" id="KW-1185">Reference proteome</keyword>
<dbReference type="Proteomes" id="UP000789901">
    <property type="component" value="Unassembled WGS sequence"/>
</dbReference>
<feature type="non-terminal residue" evidence="1">
    <location>
        <position position="1"/>
    </location>
</feature>
<evidence type="ECO:0000313" key="1">
    <source>
        <dbReference type="EMBL" id="CAG8659347.1"/>
    </source>
</evidence>
<reference evidence="1 2" key="1">
    <citation type="submission" date="2021-06" db="EMBL/GenBank/DDBJ databases">
        <authorList>
            <person name="Kallberg Y."/>
            <person name="Tangrot J."/>
            <person name="Rosling A."/>
        </authorList>
    </citation>
    <scope>NUCLEOTIDE SEQUENCE [LARGE SCALE GENOMIC DNA]</scope>
    <source>
        <strain evidence="1 2">120-4 pot B 10/14</strain>
    </source>
</reference>
<proteinExistence type="predicted"/>
<gene>
    <name evidence="1" type="ORF">GMARGA_LOCUS9797</name>
</gene>
<protein>
    <submittedName>
        <fullName evidence="1">32229_t:CDS:1</fullName>
    </submittedName>
</protein>
<accession>A0ABN7UTY2</accession>
<comment type="caution">
    <text evidence="1">The sequence shown here is derived from an EMBL/GenBank/DDBJ whole genome shotgun (WGS) entry which is preliminary data.</text>
</comment>
<name>A0ABN7UTY2_GIGMA</name>
<evidence type="ECO:0000313" key="2">
    <source>
        <dbReference type="Proteomes" id="UP000789901"/>
    </source>
</evidence>
<organism evidence="1 2">
    <name type="scientific">Gigaspora margarita</name>
    <dbReference type="NCBI Taxonomy" id="4874"/>
    <lineage>
        <taxon>Eukaryota</taxon>
        <taxon>Fungi</taxon>
        <taxon>Fungi incertae sedis</taxon>
        <taxon>Mucoromycota</taxon>
        <taxon>Glomeromycotina</taxon>
        <taxon>Glomeromycetes</taxon>
        <taxon>Diversisporales</taxon>
        <taxon>Gigasporaceae</taxon>
        <taxon>Gigaspora</taxon>
    </lineage>
</organism>